<dbReference type="InterPro" id="IPR009061">
    <property type="entry name" value="DNA-bd_dom_put_sf"/>
</dbReference>
<dbReference type="InterPro" id="IPR041657">
    <property type="entry name" value="HTH_17"/>
</dbReference>
<dbReference type="Pfam" id="PF12728">
    <property type="entry name" value="HTH_17"/>
    <property type="match status" value="1"/>
</dbReference>
<dbReference type="EMBL" id="BAABAS010000004">
    <property type="protein sequence ID" value="GAA4225950.1"/>
    <property type="molecule type" value="Genomic_DNA"/>
</dbReference>
<evidence type="ECO:0000313" key="3">
    <source>
        <dbReference type="Proteomes" id="UP001501710"/>
    </source>
</evidence>
<organism evidence="2 3">
    <name type="scientific">Actinomadura meridiana</name>
    <dbReference type="NCBI Taxonomy" id="559626"/>
    <lineage>
        <taxon>Bacteria</taxon>
        <taxon>Bacillati</taxon>
        <taxon>Actinomycetota</taxon>
        <taxon>Actinomycetes</taxon>
        <taxon>Streptosporangiales</taxon>
        <taxon>Thermomonosporaceae</taxon>
        <taxon>Actinomadura</taxon>
    </lineage>
</organism>
<name>A0ABP8BTM9_9ACTN</name>
<dbReference type="Gene3D" id="1.10.1660.10">
    <property type="match status" value="1"/>
</dbReference>
<evidence type="ECO:0000313" key="2">
    <source>
        <dbReference type="EMBL" id="GAA4225950.1"/>
    </source>
</evidence>
<keyword evidence="3" id="KW-1185">Reference proteome</keyword>
<dbReference type="Proteomes" id="UP001501710">
    <property type="component" value="Unassembled WGS sequence"/>
</dbReference>
<dbReference type="NCBIfam" id="TIGR01764">
    <property type="entry name" value="excise"/>
    <property type="match status" value="1"/>
</dbReference>
<dbReference type="InterPro" id="IPR010093">
    <property type="entry name" value="SinI_DNA-bd"/>
</dbReference>
<evidence type="ECO:0000259" key="1">
    <source>
        <dbReference type="Pfam" id="PF12728"/>
    </source>
</evidence>
<protein>
    <recommendedName>
        <fullName evidence="1">Helix-turn-helix domain-containing protein</fullName>
    </recommendedName>
</protein>
<feature type="domain" description="Helix-turn-helix" evidence="1">
    <location>
        <begin position="7"/>
        <end position="58"/>
    </location>
</feature>
<comment type="caution">
    <text evidence="2">The sequence shown here is derived from an EMBL/GenBank/DDBJ whole genome shotgun (WGS) entry which is preliminary data.</text>
</comment>
<sequence length="59" mass="6740">MSAAIRWLGTTEVAERLEMSPANVRHLIRAGKLPAQRAGHRLYRVREDHADAYKEARRG</sequence>
<dbReference type="RefSeq" id="WP_344890199.1">
    <property type="nucleotide sequence ID" value="NZ_BAABAS010000004.1"/>
</dbReference>
<accession>A0ABP8BTM9</accession>
<proteinExistence type="predicted"/>
<reference evidence="3" key="1">
    <citation type="journal article" date="2019" name="Int. J. Syst. Evol. Microbiol.">
        <title>The Global Catalogue of Microorganisms (GCM) 10K type strain sequencing project: providing services to taxonomists for standard genome sequencing and annotation.</title>
        <authorList>
            <consortium name="The Broad Institute Genomics Platform"/>
            <consortium name="The Broad Institute Genome Sequencing Center for Infectious Disease"/>
            <person name="Wu L."/>
            <person name="Ma J."/>
        </authorList>
    </citation>
    <scope>NUCLEOTIDE SEQUENCE [LARGE SCALE GENOMIC DNA]</scope>
    <source>
        <strain evidence="3">JCM 17440</strain>
    </source>
</reference>
<dbReference type="SUPFAM" id="SSF46955">
    <property type="entry name" value="Putative DNA-binding domain"/>
    <property type="match status" value="1"/>
</dbReference>
<gene>
    <name evidence="2" type="ORF">GCM10022254_09200</name>
</gene>